<gene>
    <name evidence="3" type="ORF">FCL38_00435</name>
    <name evidence="2" type="ORF">FHS02_002518</name>
</gene>
<evidence type="ECO:0000313" key="3">
    <source>
        <dbReference type="EMBL" id="QCP09071.1"/>
    </source>
</evidence>
<feature type="region of interest" description="Disordered" evidence="1">
    <location>
        <begin position="151"/>
        <end position="189"/>
    </location>
</feature>
<organism evidence="2 5">
    <name type="scientific">Pseudoduganella umbonata</name>
    <dbReference type="NCBI Taxonomy" id="864828"/>
    <lineage>
        <taxon>Bacteria</taxon>
        <taxon>Pseudomonadati</taxon>
        <taxon>Pseudomonadota</taxon>
        <taxon>Betaproteobacteria</taxon>
        <taxon>Burkholderiales</taxon>
        <taxon>Oxalobacteraceae</taxon>
        <taxon>Telluria group</taxon>
        <taxon>Pseudoduganella</taxon>
    </lineage>
</organism>
<evidence type="ECO:0000313" key="2">
    <source>
        <dbReference type="EMBL" id="MBB3221708.1"/>
    </source>
</evidence>
<protein>
    <submittedName>
        <fullName evidence="2">Conjugal transfer pilus assembly protein TraV</fullName>
    </submittedName>
    <submittedName>
        <fullName evidence="3">TraV family lipoprotein</fullName>
    </submittedName>
</protein>
<evidence type="ECO:0000313" key="4">
    <source>
        <dbReference type="Proteomes" id="UP000298763"/>
    </source>
</evidence>
<feature type="compositionally biased region" description="Low complexity" evidence="1">
    <location>
        <begin position="170"/>
        <end position="189"/>
    </location>
</feature>
<dbReference type="RefSeq" id="WP_137311960.1">
    <property type="nucleotide sequence ID" value="NZ_CP040017.1"/>
</dbReference>
<proteinExistence type="predicted"/>
<keyword evidence="4" id="KW-1185">Reference proteome</keyword>
<dbReference type="InterPro" id="IPR014118">
    <property type="entry name" value="T4SS_TraV"/>
</dbReference>
<dbReference type="EMBL" id="CP040017">
    <property type="protein sequence ID" value="QCP09071.1"/>
    <property type="molecule type" value="Genomic_DNA"/>
</dbReference>
<evidence type="ECO:0000256" key="1">
    <source>
        <dbReference type="SAM" id="MobiDB-lite"/>
    </source>
</evidence>
<dbReference type="EMBL" id="JACHXS010000004">
    <property type="protein sequence ID" value="MBB3221708.1"/>
    <property type="molecule type" value="Genomic_DNA"/>
</dbReference>
<dbReference type="OrthoDB" id="5298305at2"/>
<accession>A0A4V1ECX2</accession>
<keyword evidence="3" id="KW-0449">Lipoprotein</keyword>
<sequence>MRLHLYLIAVVATGCQPLTGIIGARESFACKAPDGVACSSVSGVHANLHAHNLPFQRQGATHMTTTPSPTGTALAMPVAGDPLRSEGRTLRIWLAPWIDSDETLHDQAFLYTQVGEGRWQIGELRERLAKRPRPPVDAPTPLTPIAARQVTVPSSNPSKPLANVRKDGNAQAAARATVEATRQQEQAHE</sequence>
<reference evidence="3 4" key="1">
    <citation type="submission" date="2019-05" db="EMBL/GenBank/DDBJ databases">
        <title>Draft Genome Sequences of Six Type Strains of the Genus Massilia.</title>
        <authorList>
            <person name="Miess H."/>
            <person name="Frediansyhah A."/>
            <person name="Gross H."/>
        </authorList>
    </citation>
    <scope>NUCLEOTIDE SEQUENCE [LARGE SCALE GENOMIC DNA]</scope>
    <source>
        <strain evidence="3 4">DSMZ 26121</strain>
    </source>
</reference>
<dbReference type="Proteomes" id="UP000298763">
    <property type="component" value="Chromosome"/>
</dbReference>
<reference evidence="2 5" key="2">
    <citation type="submission" date="2020-08" db="EMBL/GenBank/DDBJ databases">
        <title>Genomic Encyclopedia of Type Strains, Phase III (KMG-III): the genomes of soil and plant-associated and newly described type strains.</title>
        <authorList>
            <person name="Whitman W."/>
        </authorList>
    </citation>
    <scope>NUCLEOTIDE SEQUENCE [LARGE SCALE GENOMIC DNA]</scope>
    <source>
        <strain evidence="2 5">CECT 7753</strain>
    </source>
</reference>
<dbReference type="Proteomes" id="UP000584325">
    <property type="component" value="Unassembled WGS sequence"/>
</dbReference>
<dbReference type="AlphaFoldDB" id="A0A4V1ECX2"/>
<evidence type="ECO:0000313" key="5">
    <source>
        <dbReference type="Proteomes" id="UP000584325"/>
    </source>
</evidence>
<dbReference type="PROSITE" id="PS51257">
    <property type="entry name" value="PROKAR_LIPOPROTEIN"/>
    <property type="match status" value="1"/>
</dbReference>
<dbReference type="Pfam" id="PF09676">
    <property type="entry name" value="TraV"/>
    <property type="match status" value="1"/>
</dbReference>
<name>A0A4V1ECX2_9BURK</name>